<dbReference type="PANTHER" id="PTHR38813">
    <property type="match status" value="1"/>
</dbReference>
<dbReference type="InterPro" id="IPR052747">
    <property type="entry name" value="TA_system_RelE_toxin"/>
</dbReference>
<evidence type="ECO:0000313" key="2">
    <source>
        <dbReference type="EMBL" id="GBD51844.1"/>
    </source>
</evidence>
<dbReference type="InterPro" id="IPR035093">
    <property type="entry name" value="RelE/ParE_toxin_dom_sf"/>
</dbReference>
<dbReference type="AlphaFoldDB" id="A0A2H6BNS3"/>
<protein>
    <submittedName>
        <fullName evidence="2">Uncharacterized protein</fullName>
    </submittedName>
</protein>
<evidence type="ECO:0000313" key="3">
    <source>
        <dbReference type="Proteomes" id="UP000236321"/>
    </source>
</evidence>
<gene>
    <name evidence="2" type="ORF">BGM30_09370</name>
</gene>
<dbReference type="EMBL" id="BEYQ01000003">
    <property type="protein sequence ID" value="GBD51844.1"/>
    <property type="molecule type" value="Genomic_DNA"/>
</dbReference>
<comment type="caution">
    <text evidence="2">The sequence shown here is derived from an EMBL/GenBank/DDBJ whole genome shotgun (WGS) entry which is preliminary data.</text>
</comment>
<dbReference type="Proteomes" id="UP000236321">
    <property type="component" value="Unassembled WGS sequence"/>
</dbReference>
<dbReference type="PANTHER" id="PTHR38813:SF1">
    <property type="entry name" value="TOXIN RELE1-RELATED"/>
    <property type="match status" value="1"/>
</dbReference>
<proteinExistence type="predicted"/>
<dbReference type="Pfam" id="PF05016">
    <property type="entry name" value="ParE_toxin"/>
    <property type="match status" value="1"/>
</dbReference>
<dbReference type="Gene3D" id="3.30.2310.20">
    <property type="entry name" value="RelE-like"/>
    <property type="match status" value="1"/>
</dbReference>
<evidence type="ECO:0000256" key="1">
    <source>
        <dbReference type="ARBA" id="ARBA00022649"/>
    </source>
</evidence>
<dbReference type="RefSeq" id="WP_061433426.1">
    <property type="nucleotide sequence ID" value="NZ_BEIU01000012.1"/>
</dbReference>
<dbReference type="GeneID" id="66709219"/>
<name>A0A2H6BNS3_MICAE</name>
<reference evidence="3" key="1">
    <citation type="submission" date="2017-12" db="EMBL/GenBank/DDBJ databases">
        <title>Improved Draft Genome Sequence of Microcystis aeruginosa NIES-298, a Microcystin-Producing Cyanobacterium from Lake Kasumigaura, Japan.</title>
        <authorList>
            <person name="Yamaguchi H."/>
            <person name="Suzuki S."/>
            <person name="Kawachi M."/>
        </authorList>
    </citation>
    <scope>NUCLEOTIDE SEQUENCE [LARGE SCALE GENOMIC DNA]</scope>
    <source>
        <strain evidence="3">NIES-298</strain>
    </source>
</reference>
<keyword evidence="1" id="KW-1277">Toxin-antitoxin system</keyword>
<dbReference type="SUPFAM" id="SSF143011">
    <property type="entry name" value="RelE-like"/>
    <property type="match status" value="1"/>
</dbReference>
<sequence>MWKVEYNKRFLKELTSLPKDIQSRIELIVFSELETDNPFELGYLDKMKGHKDKYKIRVADYRIGLTIDKPNQTIICQRVAHRREIYKTFP</sequence>
<accession>A0A2H6BNS3</accession>
<organism evidence="2 3">
    <name type="scientific">Microcystis aeruginosa NIES-298</name>
    <dbReference type="NCBI Taxonomy" id="449468"/>
    <lineage>
        <taxon>Bacteria</taxon>
        <taxon>Bacillati</taxon>
        <taxon>Cyanobacteriota</taxon>
        <taxon>Cyanophyceae</taxon>
        <taxon>Oscillatoriophycideae</taxon>
        <taxon>Chroococcales</taxon>
        <taxon>Microcystaceae</taxon>
        <taxon>Microcystis</taxon>
    </lineage>
</organism>
<dbReference type="InterPro" id="IPR007712">
    <property type="entry name" value="RelE/ParE_toxin"/>
</dbReference>